<dbReference type="Gene3D" id="1.20.1640.10">
    <property type="entry name" value="Multidrug efflux transporter AcrB transmembrane domain"/>
    <property type="match status" value="2"/>
</dbReference>
<evidence type="ECO:0000313" key="9">
    <source>
        <dbReference type="Proteomes" id="UP001295463"/>
    </source>
</evidence>
<evidence type="ECO:0000256" key="4">
    <source>
        <dbReference type="ARBA" id="ARBA00022989"/>
    </source>
</evidence>
<comment type="subcellular location">
    <subcellularLocation>
        <location evidence="1">Cell membrane</location>
        <topology evidence="1">Multi-pass membrane protein</topology>
    </subcellularLocation>
</comment>
<dbReference type="InterPro" id="IPR017841">
    <property type="entry name" value="Hopanoid_biosynth_HpnN"/>
</dbReference>
<dbReference type="Proteomes" id="UP001295463">
    <property type="component" value="Chromosome"/>
</dbReference>
<evidence type="ECO:0000313" key="8">
    <source>
        <dbReference type="EMBL" id="CAH2030990.1"/>
    </source>
</evidence>
<evidence type="ECO:0000256" key="6">
    <source>
        <dbReference type="SAM" id="Phobius"/>
    </source>
</evidence>
<proteinExistence type="predicted"/>
<keyword evidence="2" id="KW-1003">Cell membrane</keyword>
<keyword evidence="5 6" id="KW-0472">Membrane</keyword>
<evidence type="ECO:0000256" key="1">
    <source>
        <dbReference type="ARBA" id="ARBA00004651"/>
    </source>
</evidence>
<evidence type="ECO:0000256" key="5">
    <source>
        <dbReference type="ARBA" id="ARBA00023136"/>
    </source>
</evidence>
<feature type="transmembrane region" description="Helical" evidence="6">
    <location>
        <begin position="761"/>
        <end position="781"/>
    </location>
</feature>
<evidence type="ECO:0000256" key="2">
    <source>
        <dbReference type="ARBA" id="ARBA00022475"/>
    </source>
</evidence>
<feature type="domain" description="SSD" evidence="7">
    <location>
        <begin position="727"/>
        <end position="880"/>
    </location>
</feature>
<feature type="transmembrane region" description="Helical" evidence="6">
    <location>
        <begin position="787"/>
        <end position="809"/>
    </location>
</feature>
<keyword evidence="4 6" id="KW-1133">Transmembrane helix</keyword>
<feature type="transmembrane region" description="Helical" evidence="6">
    <location>
        <begin position="380"/>
        <end position="400"/>
    </location>
</feature>
<protein>
    <submittedName>
        <fullName evidence="8">SSD domain-containing protein</fullName>
    </submittedName>
</protein>
<dbReference type="InterPro" id="IPR000731">
    <property type="entry name" value="SSD"/>
</dbReference>
<feature type="transmembrane region" description="Helical" evidence="6">
    <location>
        <begin position="412"/>
        <end position="436"/>
    </location>
</feature>
<dbReference type="PANTHER" id="PTHR33406:SF13">
    <property type="entry name" value="MEMBRANE PROTEIN YDFJ"/>
    <property type="match status" value="1"/>
</dbReference>
<dbReference type="RefSeq" id="WP_305731853.1">
    <property type="nucleotide sequence ID" value="NZ_OW150024.1"/>
</dbReference>
<feature type="transmembrane region" description="Helical" evidence="6">
    <location>
        <begin position="821"/>
        <end position="846"/>
    </location>
</feature>
<dbReference type="Pfam" id="PF03176">
    <property type="entry name" value="MMPL"/>
    <property type="match status" value="2"/>
</dbReference>
<dbReference type="SUPFAM" id="SSF82866">
    <property type="entry name" value="Multidrug efflux transporter AcrB transmembrane domain"/>
    <property type="match status" value="2"/>
</dbReference>
<evidence type="ECO:0000259" key="7">
    <source>
        <dbReference type="PROSITE" id="PS50156"/>
    </source>
</evidence>
<accession>A0ABN8HDV2</accession>
<dbReference type="PROSITE" id="PS50156">
    <property type="entry name" value="SSD"/>
    <property type="match status" value="2"/>
</dbReference>
<dbReference type="EMBL" id="OW150024">
    <property type="protein sequence ID" value="CAH2030990.1"/>
    <property type="molecule type" value="Genomic_DNA"/>
</dbReference>
<dbReference type="InterPro" id="IPR050545">
    <property type="entry name" value="Mycobact_MmpL"/>
</dbReference>
<feature type="transmembrane region" description="Helical" evidence="6">
    <location>
        <begin position="286"/>
        <end position="302"/>
    </location>
</feature>
<feature type="transmembrane region" description="Helical" evidence="6">
    <location>
        <begin position="735"/>
        <end position="754"/>
    </location>
</feature>
<reference evidence="8 9" key="1">
    <citation type="submission" date="2022-03" db="EMBL/GenBank/DDBJ databases">
        <authorList>
            <person name="Koch H."/>
        </authorList>
    </citation>
    <scope>NUCLEOTIDE SEQUENCE [LARGE SCALE GENOMIC DNA]</scope>
    <source>
        <strain evidence="8 9">G1</strain>
    </source>
</reference>
<feature type="transmembrane region" description="Helical" evidence="6">
    <location>
        <begin position="457"/>
        <end position="480"/>
    </location>
</feature>
<feature type="transmembrane region" description="Helical" evidence="6">
    <location>
        <begin position="852"/>
        <end position="881"/>
    </location>
</feature>
<organism evidence="8 9">
    <name type="scientific">Trichlorobacter ammonificans</name>
    <dbReference type="NCBI Taxonomy" id="2916410"/>
    <lineage>
        <taxon>Bacteria</taxon>
        <taxon>Pseudomonadati</taxon>
        <taxon>Thermodesulfobacteriota</taxon>
        <taxon>Desulfuromonadia</taxon>
        <taxon>Geobacterales</taxon>
        <taxon>Geobacteraceae</taxon>
        <taxon>Trichlorobacter</taxon>
    </lineage>
</organism>
<dbReference type="InterPro" id="IPR004869">
    <property type="entry name" value="MMPL_dom"/>
</dbReference>
<keyword evidence="9" id="KW-1185">Reference proteome</keyword>
<dbReference type="PANTHER" id="PTHR33406">
    <property type="entry name" value="MEMBRANE PROTEIN MJ1562-RELATED"/>
    <property type="match status" value="1"/>
</dbReference>
<name>A0ABN8HDV2_9BACT</name>
<feature type="domain" description="SSD" evidence="7">
    <location>
        <begin position="317"/>
        <end position="434"/>
    </location>
</feature>
<feature type="transmembrane region" description="Helical" evidence="6">
    <location>
        <begin position="309"/>
        <end position="329"/>
    </location>
</feature>
<feature type="transmembrane region" description="Helical" evidence="6">
    <location>
        <begin position="335"/>
        <end position="359"/>
    </location>
</feature>
<dbReference type="NCBIfam" id="TIGR03480">
    <property type="entry name" value="HpnN"/>
    <property type="match status" value="1"/>
</dbReference>
<gene>
    <name evidence="8" type="ORF">GEAMG1_1176</name>
</gene>
<keyword evidence="3 6" id="KW-0812">Transmembrane</keyword>
<evidence type="ECO:0000256" key="3">
    <source>
        <dbReference type="ARBA" id="ARBA00022692"/>
    </source>
</evidence>
<sequence length="888" mass="97428">MSAPVSSSRLFRFVSRRPWTVLALALLLSALSVAYTLTGMEFLTGRDDLMPRNAPFQQAYREYRSAFGDQEEIVVVVEAEDPALVTRFCDTLHDRLTKEKRLFVDLLYPGGLPYFRQNGLLFMPLEELQAMARTLEMAAPVLTDLAAAPSVKTLFSSLTNQIDDYLAAPDQRKLARLTFMLTTLDKGFSGFDGKNSALSLDSFLKGSGDGKPSMLENAGKQQIIAIRPLKEQDSFVPAEQAIKKVREELAALRQKPEFKGVSAGLTGVPVLEYEEMATSQQDMEKATLLSLTLTVILLLVAFRGWLNTLAAMVSLIVGICVSFGFATLTVGHLNILSMAFAIMLIGLGIEYSIQVVLRYQEELRSGKPQLDAIERGLCGNLRAVTMAAATVALAFATFAFTDFKGIAELGIIATGGIIICVLSTFTVLPAMLVLLSRYQKPVSAPRRELSHSPILQALFRRPLLVTTFTAALALLCLYPLSRMEFDFNMMNLQAKGLEPVRYAYKLMKSKENAGYFGVAIARDRDEAASLTRRLEALSSVAHVVSLQTLVPTHQQEKLALLASLRRSLAGVKPVPYEENLSPLELPSVFEGFHGRVEKLKQHLAAKHLPEAEPVAAFLTTLNTFFAGLEKERDGNALGMLREFQGSMFSGLPEKLTMLMESLQARPVTEADVPASLKERFVAKDGRLLLQIVPKHEIFDKAPLAEFVNQIKSVVPNATGEPVSVYESFRILQDSYLKAFLYAFAGIVVILLITFRSLKLTLVGILPLATGLLLMIGGMGLFGLKFNVANVIVMPLLLGVGIDSAIYILARYRREGETPLQVVTRSAGVGVFLNALTILFSFGALMVARHQGVFSIGAVMSLGMTAIVLAFLLFLPALLLLIDRREKPL</sequence>